<evidence type="ECO:0000256" key="1">
    <source>
        <dbReference type="SAM" id="MobiDB-lite"/>
    </source>
</evidence>
<name>A0ABS3VS45_MICEH</name>
<evidence type="ECO:0008006" key="5">
    <source>
        <dbReference type="Google" id="ProtNLM"/>
    </source>
</evidence>
<comment type="caution">
    <text evidence="3">The sequence shown here is derived from an EMBL/GenBank/DDBJ whole genome shotgun (WGS) entry which is preliminary data.</text>
</comment>
<feature type="chain" id="PRO_5046110542" description="Lipoprotein" evidence="2">
    <location>
        <begin position="27"/>
        <end position="160"/>
    </location>
</feature>
<organism evidence="3 4">
    <name type="scientific">Micromonospora echinofusca</name>
    <dbReference type="NCBI Taxonomy" id="47858"/>
    <lineage>
        <taxon>Bacteria</taxon>
        <taxon>Bacillati</taxon>
        <taxon>Actinomycetota</taxon>
        <taxon>Actinomycetes</taxon>
        <taxon>Micromonosporales</taxon>
        <taxon>Micromonosporaceae</taxon>
        <taxon>Micromonospora</taxon>
    </lineage>
</organism>
<feature type="region of interest" description="Disordered" evidence="1">
    <location>
        <begin position="28"/>
        <end position="91"/>
    </location>
</feature>
<gene>
    <name evidence="3" type="ORF">GSF22_15235</name>
</gene>
<reference evidence="3 4" key="1">
    <citation type="submission" date="2019-12" db="EMBL/GenBank/DDBJ databases">
        <title>Whole genome sequencing of endophytic Actinobacterium Micromonospora sp. MPMI6T.</title>
        <authorList>
            <person name="Evv R."/>
            <person name="Podile A.R."/>
        </authorList>
    </citation>
    <scope>NUCLEOTIDE SEQUENCE [LARGE SCALE GENOMIC DNA]</scope>
    <source>
        <strain evidence="3 4">MPMI6</strain>
    </source>
</reference>
<dbReference type="Proteomes" id="UP000823521">
    <property type="component" value="Unassembled WGS sequence"/>
</dbReference>
<dbReference type="RefSeq" id="WP_208814248.1">
    <property type="nucleotide sequence ID" value="NZ_WVUH01000118.1"/>
</dbReference>
<evidence type="ECO:0000313" key="3">
    <source>
        <dbReference type="EMBL" id="MBO4207354.1"/>
    </source>
</evidence>
<accession>A0ABS3VS45</accession>
<evidence type="ECO:0000256" key="2">
    <source>
        <dbReference type="SAM" id="SignalP"/>
    </source>
</evidence>
<sequence>MQLTPRRAVPPLLTLVVAAMLTTGCADREATGMPEPDPTPSAVTSGPADPPTAAPVAPSGRVTPPSVPTDPPGRRPPTAPPKNPTDTRPTGIVVGHVTRGGSGPCYGVVTDDGQEYALYGPEAGTFTTGTRVRVTTAPLLLRISCGRGTHAAIVKMEPVG</sequence>
<dbReference type="PROSITE" id="PS51257">
    <property type="entry name" value="PROKAR_LIPOPROTEIN"/>
    <property type="match status" value="1"/>
</dbReference>
<keyword evidence="4" id="KW-1185">Reference proteome</keyword>
<dbReference type="EMBL" id="WVUH01000118">
    <property type="protein sequence ID" value="MBO4207354.1"/>
    <property type="molecule type" value="Genomic_DNA"/>
</dbReference>
<proteinExistence type="predicted"/>
<feature type="signal peptide" evidence="2">
    <location>
        <begin position="1"/>
        <end position="26"/>
    </location>
</feature>
<evidence type="ECO:0000313" key="4">
    <source>
        <dbReference type="Proteomes" id="UP000823521"/>
    </source>
</evidence>
<feature type="compositionally biased region" description="Pro residues" evidence="1">
    <location>
        <begin position="65"/>
        <end position="83"/>
    </location>
</feature>
<protein>
    <recommendedName>
        <fullName evidence="5">Lipoprotein</fullName>
    </recommendedName>
</protein>
<keyword evidence="2" id="KW-0732">Signal</keyword>